<dbReference type="InterPro" id="IPR001806">
    <property type="entry name" value="Small_GTPase"/>
</dbReference>
<dbReference type="InterPro" id="IPR027417">
    <property type="entry name" value="P-loop_NTPase"/>
</dbReference>
<accession>A0ABR2KRY3</accession>
<keyword evidence="1" id="KW-0547">Nucleotide-binding</keyword>
<evidence type="ECO:0000313" key="2">
    <source>
        <dbReference type="EMBL" id="KAK8893895.1"/>
    </source>
</evidence>
<keyword evidence="3" id="KW-1185">Reference proteome</keyword>
<evidence type="ECO:0000256" key="1">
    <source>
        <dbReference type="ARBA" id="ARBA00022741"/>
    </source>
</evidence>
<dbReference type="PROSITE" id="PS51421">
    <property type="entry name" value="RAS"/>
    <property type="match status" value="1"/>
</dbReference>
<dbReference type="EMBL" id="JAPFFF010000003">
    <property type="protein sequence ID" value="KAK8893895.1"/>
    <property type="molecule type" value="Genomic_DNA"/>
</dbReference>
<dbReference type="NCBIfam" id="TIGR00231">
    <property type="entry name" value="small_GTP"/>
    <property type="match status" value="1"/>
</dbReference>
<evidence type="ECO:0000313" key="3">
    <source>
        <dbReference type="Proteomes" id="UP001470230"/>
    </source>
</evidence>
<evidence type="ECO:0008006" key="4">
    <source>
        <dbReference type="Google" id="ProtNLM"/>
    </source>
</evidence>
<dbReference type="PROSITE" id="PS51419">
    <property type="entry name" value="RAB"/>
    <property type="match status" value="1"/>
</dbReference>
<name>A0ABR2KRY3_9EUKA</name>
<dbReference type="SUPFAM" id="SSF52540">
    <property type="entry name" value="P-loop containing nucleoside triphosphate hydrolases"/>
    <property type="match status" value="1"/>
</dbReference>
<dbReference type="Proteomes" id="UP001470230">
    <property type="component" value="Unassembled WGS sequence"/>
</dbReference>
<gene>
    <name evidence="2" type="ORF">M9Y10_022324</name>
</gene>
<protein>
    <recommendedName>
        <fullName evidence="4">Small GTP-binding protein</fullName>
    </recommendedName>
</protein>
<comment type="caution">
    <text evidence="2">The sequence shown here is derived from an EMBL/GenBank/DDBJ whole genome shotgun (WGS) entry which is preliminary data.</text>
</comment>
<reference evidence="2 3" key="1">
    <citation type="submission" date="2024-04" db="EMBL/GenBank/DDBJ databases">
        <title>Tritrichomonas musculus Genome.</title>
        <authorList>
            <person name="Alves-Ferreira E."/>
            <person name="Grigg M."/>
            <person name="Lorenzi H."/>
            <person name="Galac M."/>
        </authorList>
    </citation>
    <scope>NUCLEOTIDE SEQUENCE [LARGE SCALE GENOMIC DNA]</scope>
    <source>
        <strain evidence="2 3">EAF2021</strain>
    </source>
</reference>
<organism evidence="2 3">
    <name type="scientific">Tritrichomonas musculus</name>
    <dbReference type="NCBI Taxonomy" id="1915356"/>
    <lineage>
        <taxon>Eukaryota</taxon>
        <taxon>Metamonada</taxon>
        <taxon>Parabasalia</taxon>
        <taxon>Tritrichomonadida</taxon>
        <taxon>Tritrichomonadidae</taxon>
        <taxon>Tritrichomonas</taxon>
    </lineage>
</organism>
<dbReference type="SMART" id="SM00175">
    <property type="entry name" value="RAB"/>
    <property type="match status" value="1"/>
</dbReference>
<sequence>MTDNEFFAKVVLLGESGVGKTSILNRYISNIFVENQPQTVGATFQKKVVEHEGQKVSLSIWDTAGQEVYRNLTPMYYRDAQMALIVFSVNDKISFDAVKEWANQVKSSSPEVIMLICGNKNDIFDRAVSYDDGLKIAEDLELPYIETSAENGNGIDNAFELLVDKYLSKTSLHAKNQLKRVNTVDIDTEENQQESKNKKKKCCN</sequence>
<dbReference type="PROSITE" id="PS51420">
    <property type="entry name" value="RHO"/>
    <property type="match status" value="1"/>
</dbReference>
<proteinExistence type="predicted"/>
<dbReference type="SMART" id="SM00173">
    <property type="entry name" value="RAS"/>
    <property type="match status" value="1"/>
</dbReference>
<dbReference type="Gene3D" id="3.40.50.300">
    <property type="entry name" value="P-loop containing nucleotide triphosphate hydrolases"/>
    <property type="match status" value="1"/>
</dbReference>
<dbReference type="SMART" id="SM00174">
    <property type="entry name" value="RHO"/>
    <property type="match status" value="1"/>
</dbReference>
<dbReference type="Pfam" id="PF00071">
    <property type="entry name" value="Ras"/>
    <property type="match status" value="1"/>
</dbReference>
<dbReference type="PANTHER" id="PTHR47978">
    <property type="match status" value="1"/>
</dbReference>
<dbReference type="PRINTS" id="PR00449">
    <property type="entry name" value="RASTRNSFRMNG"/>
</dbReference>
<dbReference type="InterPro" id="IPR005225">
    <property type="entry name" value="Small_GTP-bd"/>
</dbReference>
<dbReference type="CDD" id="cd00154">
    <property type="entry name" value="Rab"/>
    <property type="match status" value="1"/>
</dbReference>
<dbReference type="SMART" id="SM00176">
    <property type="entry name" value="RAN"/>
    <property type="match status" value="1"/>
</dbReference>